<accession>C9MR45</accession>
<dbReference type="eggNOG" id="ENOG5032SST">
    <property type="taxonomic scope" value="Bacteria"/>
</dbReference>
<proteinExistence type="predicted"/>
<dbReference type="HOGENOM" id="CLU_1057110_0_0_10"/>
<dbReference type="AlphaFoldDB" id="C9MR45"/>
<evidence type="ECO:0000313" key="1">
    <source>
        <dbReference type="EMBL" id="EEX18018.1"/>
    </source>
</evidence>
<name>C9MR45_9BACT</name>
<gene>
    <name evidence="1" type="ORF">HMPREF0973_02080</name>
</gene>
<sequence>MSGEIEVVNAKADNGRTLESAVNLKNANRVDECNGEIDKGSQGDGKNRKSRQDGIQPWMILDGYDRVVEVNGDFSKVLANSVYDYLGYIGNDYQRLFIDINSARRTGGKQYYVTGESRVRNNACKFEGDIEILSIREKTYGSYGVDDYMEGKVRRRGCCIAKYSLREDPKHFGSGVFAGYLLFYWYENNHRHIVYDNIDIDSDAYSNCQYAGTWQSYKTNKVKPCCWGQCRIPNSGDLDIGSCEFIVNPKYRSKGWEGFIQAW</sequence>
<dbReference type="Proteomes" id="UP000003327">
    <property type="component" value="Unassembled WGS sequence"/>
</dbReference>
<comment type="caution">
    <text evidence="1">The sequence shown here is derived from an EMBL/GenBank/DDBJ whole genome shotgun (WGS) entry which is preliminary data.</text>
</comment>
<dbReference type="STRING" id="649761.HMPREF0973_02080"/>
<evidence type="ECO:0000313" key="2">
    <source>
        <dbReference type="Proteomes" id="UP000003327"/>
    </source>
</evidence>
<keyword evidence="2" id="KW-1185">Reference proteome</keyword>
<organism evidence="1 2">
    <name type="scientific">Prevotella veroralis F0319</name>
    <dbReference type="NCBI Taxonomy" id="649761"/>
    <lineage>
        <taxon>Bacteria</taxon>
        <taxon>Pseudomonadati</taxon>
        <taxon>Bacteroidota</taxon>
        <taxon>Bacteroidia</taxon>
        <taxon>Bacteroidales</taxon>
        <taxon>Prevotellaceae</taxon>
        <taxon>Prevotella</taxon>
    </lineage>
</organism>
<dbReference type="EMBL" id="ACVA01000048">
    <property type="protein sequence ID" value="EEX18018.1"/>
    <property type="molecule type" value="Genomic_DNA"/>
</dbReference>
<reference evidence="1 2" key="1">
    <citation type="submission" date="2009-09" db="EMBL/GenBank/DDBJ databases">
        <authorList>
            <person name="Weinstock G."/>
            <person name="Sodergren E."/>
            <person name="Clifton S."/>
            <person name="Fulton L."/>
            <person name="Fulton B."/>
            <person name="Courtney L."/>
            <person name="Fronick C."/>
            <person name="Harrison M."/>
            <person name="Strong C."/>
            <person name="Farmer C."/>
            <person name="Delahaunty K."/>
            <person name="Markovic C."/>
            <person name="Hall O."/>
            <person name="Minx P."/>
            <person name="Tomlinson C."/>
            <person name="Mitreva M."/>
            <person name="Nelson J."/>
            <person name="Hou S."/>
            <person name="Wollam A."/>
            <person name="Pepin K.H."/>
            <person name="Johnson M."/>
            <person name="Bhonagiri V."/>
            <person name="Nash W.E."/>
            <person name="Warren W."/>
            <person name="Chinwalla A."/>
            <person name="Mardis E.R."/>
            <person name="Wilson R.K."/>
        </authorList>
    </citation>
    <scope>NUCLEOTIDE SEQUENCE [LARGE SCALE GENOMIC DNA]</scope>
    <source>
        <strain evidence="1 2">F0319</strain>
    </source>
</reference>
<protein>
    <submittedName>
        <fullName evidence="1">Uncharacterized protein</fullName>
    </submittedName>
</protein>